<dbReference type="KEGG" id="acep:105623913"/>
<evidence type="ECO:0000313" key="2">
    <source>
        <dbReference type="EnsemblMetazoa" id="XP_012060677.1"/>
    </source>
</evidence>
<dbReference type="OrthoDB" id="7701561at2759"/>
<feature type="region of interest" description="Disordered" evidence="1">
    <location>
        <begin position="237"/>
        <end position="259"/>
    </location>
</feature>
<dbReference type="PANTHER" id="PTHR47331">
    <property type="entry name" value="PHD-TYPE DOMAIN-CONTAINING PROTEIN"/>
    <property type="match status" value="1"/>
</dbReference>
<dbReference type="STRING" id="12957.A0A158NT19"/>
<dbReference type="EMBL" id="ADTU01002536">
    <property type="status" value="NOT_ANNOTATED_CDS"/>
    <property type="molecule type" value="Genomic_DNA"/>
</dbReference>
<organism evidence="2 3">
    <name type="scientific">Atta cephalotes</name>
    <name type="common">Leafcutter ant</name>
    <dbReference type="NCBI Taxonomy" id="12957"/>
    <lineage>
        <taxon>Eukaryota</taxon>
        <taxon>Metazoa</taxon>
        <taxon>Ecdysozoa</taxon>
        <taxon>Arthropoda</taxon>
        <taxon>Hexapoda</taxon>
        <taxon>Insecta</taxon>
        <taxon>Pterygota</taxon>
        <taxon>Neoptera</taxon>
        <taxon>Endopterygota</taxon>
        <taxon>Hymenoptera</taxon>
        <taxon>Apocrita</taxon>
        <taxon>Aculeata</taxon>
        <taxon>Formicoidea</taxon>
        <taxon>Formicidae</taxon>
        <taxon>Myrmicinae</taxon>
        <taxon>Atta</taxon>
    </lineage>
</organism>
<reference evidence="3" key="1">
    <citation type="journal article" date="2011" name="PLoS Genet.">
        <title>The genome sequence of the leaf-cutter ant Atta cephalotes reveals insights into its obligate symbiotic lifestyle.</title>
        <authorList>
            <person name="Suen G."/>
            <person name="Teiling C."/>
            <person name="Li L."/>
            <person name="Holt C."/>
            <person name="Abouheif E."/>
            <person name="Bornberg-Bauer E."/>
            <person name="Bouffard P."/>
            <person name="Caldera E.J."/>
            <person name="Cash E."/>
            <person name="Cavanaugh A."/>
            <person name="Denas O."/>
            <person name="Elhaik E."/>
            <person name="Fave M.J."/>
            <person name="Gadau J."/>
            <person name="Gibson J.D."/>
            <person name="Graur D."/>
            <person name="Grubbs K.J."/>
            <person name="Hagen D.E."/>
            <person name="Harkins T.T."/>
            <person name="Helmkampf M."/>
            <person name="Hu H."/>
            <person name="Johnson B.R."/>
            <person name="Kim J."/>
            <person name="Marsh S.E."/>
            <person name="Moeller J.A."/>
            <person name="Munoz-Torres M.C."/>
            <person name="Murphy M.C."/>
            <person name="Naughton M.C."/>
            <person name="Nigam S."/>
            <person name="Overson R."/>
            <person name="Rajakumar R."/>
            <person name="Reese J.T."/>
            <person name="Scott J.J."/>
            <person name="Smith C.R."/>
            <person name="Tao S."/>
            <person name="Tsutsui N.D."/>
            <person name="Viljakainen L."/>
            <person name="Wissler L."/>
            <person name="Yandell M.D."/>
            <person name="Zimmer F."/>
            <person name="Taylor J."/>
            <person name="Slater S.C."/>
            <person name="Clifton S.W."/>
            <person name="Warren W.C."/>
            <person name="Elsik C.G."/>
            <person name="Smith C.D."/>
            <person name="Weinstock G.M."/>
            <person name="Gerardo N.M."/>
            <person name="Currie C.R."/>
        </authorList>
    </citation>
    <scope>NUCLEOTIDE SEQUENCE [LARGE SCALE GENOMIC DNA]</scope>
</reference>
<dbReference type="EnsemblMetazoa" id="XM_012205287.1">
    <property type="protein sequence ID" value="XP_012060677.1"/>
    <property type="gene ID" value="LOC105623913"/>
</dbReference>
<sequence>MENQRFAGRILSTENKAQSRRATEVIPQRRNICERNVSVQQRSIGKHLASIASPPRINCVRNKGKCNLKKLSDSATKHLHTLQALKRPTMHWDDLLVPLLTFKLDSLTLREWRTSLTGNEPSLKQLLNFIADRCQVLEHTIRASFTSAKKVDAKSQPNVKRSSLCATVKPKCNFCQGQHVIYYCKNFMALPVSQRAAEIRSRKLCVNCLRSSHASSKCISGQCKVCQAKHNKLHIPSAADPSTNNIDKEVAPKTTPPSS</sequence>
<accession>A0A158NT19</accession>
<dbReference type="Proteomes" id="UP000005205">
    <property type="component" value="Unassembled WGS sequence"/>
</dbReference>
<name>A0A158NT19_ATTCE</name>
<reference evidence="2" key="2">
    <citation type="submission" date="2016-04" db="UniProtKB">
        <authorList>
            <consortium name="EnsemblMetazoa"/>
        </authorList>
    </citation>
    <scope>IDENTIFICATION</scope>
</reference>
<keyword evidence="3" id="KW-1185">Reference proteome</keyword>
<dbReference type="AlphaFoldDB" id="A0A158NT19"/>
<gene>
    <name evidence="2" type="primary">105623913</name>
</gene>
<evidence type="ECO:0000256" key="1">
    <source>
        <dbReference type="SAM" id="MobiDB-lite"/>
    </source>
</evidence>
<proteinExistence type="predicted"/>
<dbReference type="InParanoid" id="A0A158NT19"/>
<protein>
    <submittedName>
        <fullName evidence="2">Uncharacterized protein</fullName>
    </submittedName>
</protein>
<evidence type="ECO:0000313" key="3">
    <source>
        <dbReference type="Proteomes" id="UP000005205"/>
    </source>
</evidence>